<reference evidence="10" key="1">
    <citation type="submission" date="2016-10" db="EMBL/GenBank/DDBJ databases">
        <authorList>
            <person name="Varghese N."/>
            <person name="Submissions S."/>
        </authorList>
    </citation>
    <scope>NUCLEOTIDE SEQUENCE [LARGE SCALE GENOMIC DNA]</scope>
    <source>
        <strain evidence="10">DSM 23317</strain>
    </source>
</reference>
<dbReference type="OrthoDB" id="5292592at2"/>
<dbReference type="AlphaFoldDB" id="A0A1G8YPC6"/>
<feature type="domain" description="ABC3 transporter permease C-terminal" evidence="8">
    <location>
        <begin position="253"/>
        <end position="368"/>
    </location>
</feature>
<evidence type="ECO:0000256" key="2">
    <source>
        <dbReference type="ARBA" id="ARBA00022475"/>
    </source>
</evidence>
<feature type="transmembrane region" description="Helical" evidence="7">
    <location>
        <begin position="248"/>
        <end position="267"/>
    </location>
</feature>
<keyword evidence="2" id="KW-1003">Cell membrane</keyword>
<dbReference type="InterPro" id="IPR003838">
    <property type="entry name" value="ABC3_permease_C"/>
</dbReference>
<gene>
    <name evidence="9" type="ORF">SAMN04488540_1184</name>
</gene>
<feature type="domain" description="ABC3 transporter permease C-terminal" evidence="8">
    <location>
        <begin position="708"/>
        <end position="819"/>
    </location>
</feature>
<evidence type="ECO:0000313" key="10">
    <source>
        <dbReference type="Proteomes" id="UP000199527"/>
    </source>
</evidence>
<accession>A0A1G8YPC6</accession>
<feature type="transmembrane region" description="Helical" evidence="7">
    <location>
        <begin position="407"/>
        <end position="430"/>
    </location>
</feature>
<evidence type="ECO:0000256" key="4">
    <source>
        <dbReference type="ARBA" id="ARBA00022989"/>
    </source>
</evidence>
<feature type="transmembrane region" description="Helical" evidence="7">
    <location>
        <begin position="459"/>
        <end position="478"/>
    </location>
</feature>
<dbReference type="PANTHER" id="PTHR30287:SF1">
    <property type="entry name" value="INNER MEMBRANE PROTEIN"/>
    <property type="match status" value="1"/>
</dbReference>
<dbReference type="Proteomes" id="UP000199527">
    <property type="component" value="Unassembled WGS sequence"/>
</dbReference>
<evidence type="ECO:0000256" key="5">
    <source>
        <dbReference type="ARBA" id="ARBA00023136"/>
    </source>
</evidence>
<proteinExistence type="predicted"/>
<evidence type="ECO:0000313" key="9">
    <source>
        <dbReference type="EMBL" id="SDK04702.1"/>
    </source>
</evidence>
<evidence type="ECO:0000256" key="1">
    <source>
        <dbReference type="ARBA" id="ARBA00004651"/>
    </source>
</evidence>
<protein>
    <submittedName>
        <fullName evidence="9">Putative ABC transport system permease protein</fullName>
    </submittedName>
</protein>
<feature type="transmembrane region" description="Helical" evidence="7">
    <location>
        <begin position="792"/>
        <end position="814"/>
    </location>
</feature>
<evidence type="ECO:0000256" key="7">
    <source>
        <dbReference type="SAM" id="Phobius"/>
    </source>
</evidence>
<organism evidence="9 10">
    <name type="scientific">Ferrimonas sediminum</name>
    <dbReference type="NCBI Taxonomy" id="718193"/>
    <lineage>
        <taxon>Bacteria</taxon>
        <taxon>Pseudomonadati</taxon>
        <taxon>Pseudomonadota</taxon>
        <taxon>Gammaproteobacteria</taxon>
        <taxon>Alteromonadales</taxon>
        <taxon>Ferrimonadaceae</taxon>
        <taxon>Ferrimonas</taxon>
    </lineage>
</organism>
<comment type="subcellular location">
    <subcellularLocation>
        <location evidence="1">Cell membrane</location>
        <topology evidence="1">Multi-pass membrane protein</topology>
    </subcellularLocation>
</comment>
<evidence type="ECO:0000256" key="6">
    <source>
        <dbReference type="SAM" id="MobiDB-lite"/>
    </source>
</evidence>
<feature type="compositionally biased region" description="Basic and acidic residues" evidence="6">
    <location>
        <begin position="539"/>
        <end position="549"/>
    </location>
</feature>
<feature type="compositionally biased region" description="Low complexity" evidence="6">
    <location>
        <begin position="551"/>
        <end position="565"/>
    </location>
</feature>
<evidence type="ECO:0000256" key="3">
    <source>
        <dbReference type="ARBA" id="ARBA00022692"/>
    </source>
</evidence>
<keyword evidence="4 7" id="KW-1133">Transmembrane helix</keyword>
<evidence type="ECO:0000259" key="8">
    <source>
        <dbReference type="Pfam" id="PF02687"/>
    </source>
</evidence>
<dbReference type="RefSeq" id="WP_090367419.1">
    <property type="nucleotide sequence ID" value="NZ_FNEM01000018.1"/>
</dbReference>
<feature type="transmembrane region" description="Helical" evidence="7">
    <location>
        <begin position="757"/>
        <end position="780"/>
    </location>
</feature>
<dbReference type="PANTHER" id="PTHR30287">
    <property type="entry name" value="MEMBRANE COMPONENT OF PREDICTED ABC SUPERFAMILY METABOLITE UPTAKE TRANSPORTER"/>
    <property type="match status" value="1"/>
</dbReference>
<feature type="transmembrane region" description="Helical" evidence="7">
    <location>
        <begin position="295"/>
        <end position="321"/>
    </location>
</feature>
<dbReference type="GO" id="GO:0005886">
    <property type="term" value="C:plasma membrane"/>
    <property type="evidence" value="ECO:0007669"/>
    <property type="project" value="UniProtKB-SubCell"/>
</dbReference>
<keyword evidence="10" id="KW-1185">Reference proteome</keyword>
<dbReference type="InterPro" id="IPR038766">
    <property type="entry name" value="Membrane_comp_ABC_pdt"/>
</dbReference>
<dbReference type="EMBL" id="FNEM01000018">
    <property type="protein sequence ID" value="SDK04702.1"/>
    <property type="molecule type" value="Genomic_DNA"/>
</dbReference>
<keyword evidence="5 7" id="KW-0472">Membrane</keyword>
<feature type="region of interest" description="Disordered" evidence="6">
    <location>
        <begin position="539"/>
        <end position="565"/>
    </location>
</feature>
<sequence>MSMFPLAWRLFRRELTHGQLRLIAAALILAVGAVTALALISSQLQASIVKQASTFLAADRVLTSPQEVDPQWLVQAQQQGLEVATTLEFQSMLFAGDRLQLVTVKAVSDNYPLRGRVELVTEASTALPASGSLWLDSRLAGWLTDTKQGEIGVSRFTLDRAISRLPDGGFNLFASAPVVLMNLADVAATGVVQPGSRLSWRYQFVGQPDSIQAYAGWLKSRMTSSQRLVDVRSDESPVSRAIARAEQFLLLTALLGIALACAAISVATQRYCQRHYDAVAMLKTLGASHNQVRSIFVMHLALVTLMGIGLGLLMGVMAATFMVQLLPSELVQATPQMSRALLLGAATGIIAGFGFTLYPLLRLLAIPPLRVLRKDLGPVRWQGWLNAVVSVAALALLAYLYSDNAVMTGVLLLGGAVLAVMLLAVAWLLLHWGRQLGMRTGTPLQLAVAGLRRRARENAVQLVGFSVSLVLLLTILALRQDLLADWQKQLPQGTPDHFLVNISPDNLTPMGEFLASRNVDATDFYPVIRGRLSAINGDQVRRPVTKEDQPQGEQQQGNQRGPQGIGRELNLTFRTQLPPNNPIEQGDWFRADAAGEVSVESQVADRLGIKLGDSLAFAIDGQQIEVRVTSLRKVNWETMQPNFFMIFPPEDLSRFPATYIASFKHPVNDPTLVPELIQRFPTVSVIDVGAIIEQLRDVIDQVSLALTLVLLVVIVASAMVLIAQTEAGMSSRKQELAIMRTLGAPGSLLRRAVAWEFLLMGAVSGVLAVVVTELTLALLKSQVFNLVVNGHTLWWLVIPLLGAVLIGALGMIACRRLLANQCAELLKG</sequence>
<feature type="transmembrane region" description="Helical" evidence="7">
    <location>
        <begin position="341"/>
        <end position="361"/>
    </location>
</feature>
<keyword evidence="3 7" id="KW-0812">Transmembrane</keyword>
<name>A0A1G8YPC6_9GAMM</name>
<feature type="transmembrane region" description="Helical" evidence="7">
    <location>
        <begin position="381"/>
        <end position="401"/>
    </location>
</feature>
<dbReference type="Pfam" id="PF02687">
    <property type="entry name" value="FtsX"/>
    <property type="match status" value="2"/>
</dbReference>
<feature type="transmembrane region" description="Helical" evidence="7">
    <location>
        <begin position="702"/>
        <end position="723"/>
    </location>
</feature>